<reference evidence="2 3" key="1">
    <citation type="journal article" date="2008" name="Nature">
        <title>The genome of Laccaria bicolor provides insights into mycorrhizal symbiosis.</title>
        <authorList>
            <person name="Martin F."/>
            <person name="Aerts A."/>
            <person name="Ahren D."/>
            <person name="Brun A."/>
            <person name="Danchin E.G.J."/>
            <person name="Duchaussoy F."/>
            <person name="Gibon J."/>
            <person name="Kohler A."/>
            <person name="Lindquist E."/>
            <person name="Pereda V."/>
            <person name="Salamov A."/>
            <person name="Shapiro H.J."/>
            <person name="Wuyts J."/>
            <person name="Blaudez D."/>
            <person name="Buee M."/>
            <person name="Brokstein P."/>
            <person name="Canbaeck B."/>
            <person name="Cohen D."/>
            <person name="Courty P.E."/>
            <person name="Coutinho P.M."/>
            <person name="Delaruelle C."/>
            <person name="Detter J.C."/>
            <person name="Deveau A."/>
            <person name="DiFazio S."/>
            <person name="Duplessis S."/>
            <person name="Fraissinet-Tachet L."/>
            <person name="Lucic E."/>
            <person name="Frey-Klett P."/>
            <person name="Fourrey C."/>
            <person name="Feussner I."/>
            <person name="Gay G."/>
            <person name="Grimwood J."/>
            <person name="Hoegger P.J."/>
            <person name="Jain P."/>
            <person name="Kilaru S."/>
            <person name="Labbe J."/>
            <person name="Lin Y.C."/>
            <person name="Legue V."/>
            <person name="Le Tacon F."/>
            <person name="Marmeisse R."/>
            <person name="Melayah D."/>
            <person name="Montanini B."/>
            <person name="Muratet M."/>
            <person name="Nehls U."/>
            <person name="Niculita-Hirzel H."/>
            <person name="Oudot-Le Secq M.P."/>
            <person name="Peter M."/>
            <person name="Quesneville H."/>
            <person name="Rajashekar B."/>
            <person name="Reich M."/>
            <person name="Rouhier N."/>
            <person name="Schmutz J."/>
            <person name="Yin T."/>
            <person name="Chalot M."/>
            <person name="Henrissat B."/>
            <person name="Kuees U."/>
            <person name="Lucas S."/>
            <person name="Van de Peer Y."/>
            <person name="Podila G.K."/>
            <person name="Polle A."/>
            <person name="Pukkila P.J."/>
            <person name="Richardson P.M."/>
            <person name="Rouze P."/>
            <person name="Sanders I.R."/>
            <person name="Stajich J.E."/>
            <person name="Tunlid A."/>
            <person name="Tuskan G."/>
            <person name="Grigoriev I.V."/>
        </authorList>
    </citation>
    <scope>NUCLEOTIDE SEQUENCE [LARGE SCALE GENOMIC DNA]</scope>
    <source>
        <strain evidence="3">S238N-H82 / ATCC MYA-4686</strain>
    </source>
</reference>
<dbReference type="PANTHER" id="PTHR43668">
    <property type="entry name" value="ALLANTOINASE"/>
    <property type="match status" value="1"/>
</dbReference>
<evidence type="ECO:0000259" key="1">
    <source>
        <dbReference type="Pfam" id="PF01979"/>
    </source>
</evidence>
<dbReference type="InParanoid" id="B0E107"/>
<dbReference type="OrthoDB" id="10258955at2759"/>
<protein>
    <submittedName>
        <fullName evidence="2">Carbohydrate esterase family 9 protein</fullName>
    </submittedName>
</protein>
<dbReference type="Gene3D" id="3.20.20.140">
    <property type="entry name" value="Metal-dependent hydrolases"/>
    <property type="match status" value="2"/>
</dbReference>
<dbReference type="Pfam" id="PF01979">
    <property type="entry name" value="Amidohydro_1"/>
    <property type="match status" value="1"/>
</dbReference>
<dbReference type="Proteomes" id="UP000001194">
    <property type="component" value="Unassembled WGS sequence"/>
</dbReference>
<dbReference type="GO" id="GO:0005737">
    <property type="term" value="C:cytoplasm"/>
    <property type="evidence" value="ECO:0007669"/>
    <property type="project" value="TreeGrafter"/>
</dbReference>
<dbReference type="GeneID" id="6085498"/>
<gene>
    <name evidence="2" type="ORF">LACBIDRAFT_316460</name>
</gene>
<dbReference type="AlphaFoldDB" id="B0E107"/>
<dbReference type="SUPFAM" id="SSF51556">
    <property type="entry name" value="Metallo-dependent hydrolases"/>
    <property type="match status" value="1"/>
</dbReference>
<evidence type="ECO:0000313" key="2">
    <source>
        <dbReference type="EMBL" id="EDQ99532.1"/>
    </source>
</evidence>
<evidence type="ECO:0000313" key="3">
    <source>
        <dbReference type="Proteomes" id="UP000001194"/>
    </source>
</evidence>
<dbReference type="GO" id="GO:0004038">
    <property type="term" value="F:allantoinase activity"/>
    <property type="evidence" value="ECO:0007669"/>
    <property type="project" value="TreeGrafter"/>
</dbReference>
<dbReference type="RefSeq" id="XP_001889881.1">
    <property type="nucleotide sequence ID" value="XM_001889846.1"/>
</dbReference>
<dbReference type="HOGENOM" id="CLU_006273_0_0_1"/>
<dbReference type="SUPFAM" id="SSF51338">
    <property type="entry name" value="Composite domain of metallo-dependent hydrolases"/>
    <property type="match status" value="1"/>
</dbReference>
<dbReference type="PANTHER" id="PTHR43668:SF5">
    <property type="entry name" value="AMIDOHYDROLASE 3 DOMAIN-CONTAINING PROTEIN"/>
    <property type="match status" value="1"/>
</dbReference>
<organism evidence="3">
    <name type="scientific">Laccaria bicolor (strain S238N-H82 / ATCC MYA-4686)</name>
    <name type="common">Bicoloured deceiver</name>
    <name type="synonym">Laccaria laccata var. bicolor</name>
    <dbReference type="NCBI Taxonomy" id="486041"/>
    <lineage>
        <taxon>Eukaryota</taxon>
        <taxon>Fungi</taxon>
        <taxon>Dikarya</taxon>
        <taxon>Basidiomycota</taxon>
        <taxon>Agaricomycotina</taxon>
        <taxon>Agaricomycetes</taxon>
        <taxon>Agaricomycetidae</taxon>
        <taxon>Agaricales</taxon>
        <taxon>Agaricineae</taxon>
        <taxon>Hydnangiaceae</taxon>
        <taxon>Laccaria</taxon>
    </lineage>
</organism>
<sequence>MDKLPIYRTDAPRSKPRSRIFKSLTAAVLLAVASLVWLGSTVDSQEKISSKVPINAAEIVQHCQLLDVQPGPPQDFHHRSHSDRFVPGTPPTLIKNATIWTGRESGNEVVNGDLLLDKGLIKMIGGVYDTSLLDYHNLVTIEAGGAWITPGIVDMHSHLGVDSAPELRGATDTNSLKGLVLPWLRSLDGLNTHDEAYKLSVSGGVTTANVLPGSADAIGNNLFLAVVNDDTTFQSSGGQAFTIKLRPTAEWSSSAMVLEPPYSLNGTHVDPSLPPRWRQMKHACGENPSRVYSGTRMDTIWAFRQGYDTARQIKQKQDEYCARALAGQWDGLGAFPESLQWEALIDVLRGRVKVHNHCYEAVDLDGIVRLTNEFKFSIAAFHHAHETYLVPDLVKKAYGTTPAVALFATNARYKREAYRGSEFAPRILTDNGLRVVMKSDHPVLNSRFLLNEAQQAHYYGLPAHLALASVTSTPAAVLGYDHRIGSIRLGYDADIVVWDSHPLALGATPKQVYIDGVAQLKAPYVGEKPAYSQRAPKTPDFDREAEEALKYDGLPPLSPRKVKNLVIFSNVGSLYVKRNDGVEQIFSSNEVGKLGVVVVDNGRITCSGLLPSACPLAQYDSANIQEIDLEGGSISPALVSFGSHLGLNHIDGEASTNDGNVIDPLKAHVPDILGQGSIIRAVDGLQFSTRDALLAYRSGVTTGVTAPSSNGFLAGLSTAFNTGLPHKLVEGAVLQDVTALHVAVGFSSPSVSTQIAALRSLLLGQGVGQLASYFKDVVKGRLPLVVKVESADIIATLIGLKKEVEAQNGVAIQLTLVGANEAHLLARELGEAGVGVIVAPRPFPGSWKSRRILPGPPLSEDSATTLLLRNNVTVGIAVEEQWASRNIRFDIGWTALEADGRLSTSDAISLASVNLEQLLGIKTPNTDLVAVKQGSLLDFEGKIVGIISPLRGLVDLIL</sequence>
<accession>B0E107</accession>
<dbReference type="KEGG" id="lbc:LACBIDRAFT_316460"/>
<proteinExistence type="predicted"/>
<dbReference type="EMBL" id="DS547163">
    <property type="protein sequence ID" value="EDQ99532.1"/>
    <property type="molecule type" value="Genomic_DNA"/>
</dbReference>
<dbReference type="InterPro" id="IPR006680">
    <property type="entry name" value="Amidohydro-rel"/>
</dbReference>
<name>B0E107_LACBS</name>
<feature type="domain" description="Amidohydrolase-related" evidence="1">
    <location>
        <begin position="418"/>
        <end position="516"/>
    </location>
</feature>
<dbReference type="GO" id="GO:0006145">
    <property type="term" value="P:purine nucleobase catabolic process"/>
    <property type="evidence" value="ECO:0007669"/>
    <property type="project" value="TreeGrafter"/>
</dbReference>
<dbReference type="InterPro" id="IPR032466">
    <property type="entry name" value="Metal_Hydrolase"/>
</dbReference>
<keyword evidence="3" id="KW-1185">Reference proteome</keyword>
<dbReference type="InterPro" id="IPR050138">
    <property type="entry name" value="DHOase/Allantoinase_Hydrolase"/>
</dbReference>
<dbReference type="InterPro" id="IPR011059">
    <property type="entry name" value="Metal-dep_hydrolase_composite"/>
</dbReference>